<protein>
    <recommendedName>
        <fullName evidence="1">F-box domain-containing protein</fullName>
    </recommendedName>
</protein>
<keyword evidence="3" id="KW-1185">Reference proteome</keyword>
<organism evidence="2 3">
    <name type="scientific">Marasmius tenuissimus</name>
    <dbReference type="NCBI Taxonomy" id="585030"/>
    <lineage>
        <taxon>Eukaryota</taxon>
        <taxon>Fungi</taxon>
        <taxon>Dikarya</taxon>
        <taxon>Basidiomycota</taxon>
        <taxon>Agaricomycotina</taxon>
        <taxon>Agaricomycetes</taxon>
        <taxon>Agaricomycetidae</taxon>
        <taxon>Agaricales</taxon>
        <taxon>Marasmiineae</taxon>
        <taxon>Marasmiaceae</taxon>
        <taxon>Marasmius</taxon>
    </lineage>
</organism>
<dbReference type="EMBL" id="JBBXMP010000059">
    <property type="protein sequence ID" value="KAL0064629.1"/>
    <property type="molecule type" value="Genomic_DNA"/>
</dbReference>
<proteinExistence type="predicted"/>
<comment type="caution">
    <text evidence="2">The sequence shown here is derived from an EMBL/GenBank/DDBJ whole genome shotgun (WGS) entry which is preliminary data.</text>
</comment>
<accession>A0ABR2ZUY0</accession>
<dbReference type="Pfam" id="PF00646">
    <property type="entry name" value="F-box"/>
    <property type="match status" value="1"/>
</dbReference>
<evidence type="ECO:0000313" key="2">
    <source>
        <dbReference type="EMBL" id="KAL0064629.1"/>
    </source>
</evidence>
<dbReference type="Proteomes" id="UP001437256">
    <property type="component" value="Unassembled WGS sequence"/>
</dbReference>
<dbReference type="InterPro" id="IPR001810">
    <property type="entry name" value="F-box_dom"/>
</dbReference>
<feature type="domain" description="F-box" evidence="1">
    <location>
        <begin position="97"/>
        <end position="123"/>
    </location>
</feature>
<gene>
    <name evidence="2" type="ORF">AAF712_008461</name>
</gene>
<evidence type="ECO:0000313" key="3">
    <source>
        <dbReference type="Proteomes" id="UP001437256"/>
    </source>
</evidence>
<dbReference type="SUPFAM" id="SSF81383">
    <property type="entry name" value="F-box domain"/>
    <property type="match status" value="1"/>
</dbReference>
<name>A0ABR2ZUY0_9AGAR</name>
<dbReference type="InterPro" id="IPR036047">
    <property type="entry name" value="F-box-like_dom_sf"/>
</dbReference>
<evidence type="ECO:0000259" key="1">
    <source>
        <dbReference type="Pfam" id="PF00646"/>
    </source>
</evidence>
<sequence>MPFHPLDNSDLDLELMPSTLSLPSLIFYLHFDPTLKDNFIRLNVRIWLREHCQKRGLGRKVKDLRRVLDLPEDVILEVNMCILISHNRISKFPNSSKILSYLHPIDLHTLRVVNKRFRRFLTSGASSLVWRCAFALWSRIGMLGIETPRCPVDVNGWEWARLLFGSPSCDDCGTVSPSVKPDAAARKRLCLPCLKSRITRIDVTIAQQLGLVDYDLVLKTSVWWNRYVTPSELDHIVQSDFDVVLAECARIKAQAQEEDVHWEGEMERYKRTRRVWVATQMGHVRDCHNWYTGITKRFEVEVTRKYESKLKLILRRLRQEGYTSNPISREAKYGLAKWLAEGELSPRLAKPTTHIARYRSLTGRDWTKTRDGYITFLNTYARKRLEKEREYLVRKVIRETWSAEHGYGQGRRRLFDDWPPMEELLSMTPFKELIELSPTIVNIEEACEEGRKLVVPFIVEWEERVKDHLRSEVHKRHGTTMTARTGSDTQKDLATFFFRCRSICGIDRLKSSGDVLCHLRCNGSLGWCPFYKHPRLGGFERIRVCDVSVGTVEVLLGLLGLDPLITLAEDMDRREDRFRCTSQDKTNDCERECDWRKAKKMAIDLSSLNISETPPPFMAISEVRAAINNLPPELLSQVFRVLCDSFDILSIELNPMCPDAQVHILRNVSKLFRDITDADRNLWSRISLAHNVPLIDDSDVEITEGMVARWFALARGNGLEPGLTSLSQTLRFHYRTRSSDYPTEADKIAIRYLNGHSQHWRHASFDVPAKILQYFAYARGRMENLESLNLSIVEPCGPVFMGRVTAFEIAPKLDTLRCVGIWEKFPVEDVIVKLPWEQIINVDLVERNPLDFYHIMQLATSAINVQVRSVSLPPYCHETRHPELPLLELPALTTLGYLTHWDYTLGEDTDYRKEEGGLFGYLVLPGVHSLLIEDAWESRSCKAAVRMLERSRSEVNHLTLTGPGSGESWIKDCMLLVEAVSGTLTSLRVESFRYTTDAIQMIKKLAEGLDDWEGGRLQRIEEIYVEVGVEVYSQGQVQVYCPNALIFQVGDLMSSVCERNAALDRKLRLQLLRLQLVLKSPESCLIELREEWSRILDGRYHGEQVEFLI</sequence>
<reference evidence="2 3" key="1">
    <citation type="submission" date="2024-05" db="EMBL/GenBank/DDBJ databases">
        <title>A draft genome resource for the thread blight pathogen Marasmius tenuissimus strain MS-2.</title>
        <authorList>
            <person name="Yulfo-Soto G.E."/>
            <person name="Baruah I.K."/>
            <person name="Amoako-Attah I."/>
            <person name="Bukari Y."/>
            <person name="Meinhardt L.W."/>
            <person name="Bailey B.A."/>
            <person name="Cohen S.P."/>
        </authorList>
    </citation>
    <scope>NUCLEOTIDE SEQUENCE [LARGE SCALE GENOMIC DNA]</scope>
    <source>
        <strain evidence="2 3">MS-2</strain>
    </source>
</reference>